<name>A0A0V0YV58_TRIBR</name>
<proteinExistence type="predicted"/>
<comment type="caution">
    <text evidence="1">The sequence shown here is derived from an EMBL/GenBank/DDBJ whole genome shotgun (WGS) entry which is preliminary data.</text>
</comment>
<accession>A0A0V0YV58</accession>
<evidence type="ECO:0000313" key="2">
    <source>
        <dbReference type="Proteomes" id="UP000054653"/>
    </source>
</evidence>
<dbReference type="AlphaFoldDB" id="A0A0V0YV58"/>
<sequence>MRSCICRHNGVKILGGKKSVNLWCKSANLQSLCQSLKLEAQTCDFQSNDQFQFNFVVD</sequence>
<dbReference type="EMBL" id="JYDI01005839">
    <property type="protein sequence ID" value="KRY04212.1"/>
    <property type="molecule type" value="Genomic_DNA"/>
</dbReference>
<protein>
    <submittedName>
        <fullName evidence="1">Uncharacterized protein</fullName>
    </submittedName>
</protein>
<organism evidence="1 2">
    <name type="scientific">Trichinella britovi</name>
    <name type="common">Parasitic roundworm</name>
    <dbReference type="NCBI Taxonomy" id="45882"/>
    <lineage>
        <taxon>Eukaryota</taxon>
        <taxon>Metazoa</taxon>
        <taxon>Ecdysozoa</taxon>
        <taxon>Nematoda</taxon>
        <taxon>Enoplea</taxon>
        <taxon>Dorylaimia</taxon>
        <taxon>Trichinellida</taxon>
        <taxon>Trichinellidae</taxon>
        <taxon>Trichinella</taxon>
    </lineage>
</organism>
<evidence type="ECO:0000313" key="1">
    <source>
        <dbReference type="EMBL" id="KRY04212.1"/>
    </source>
</evidence>
<gene>
    <name evidence="1" type="ORF">T03_1999</name>
</gene>
<keyword evidence="2" id="KW-1185">Reference proteome</keyword>
<reference evidence="1 2" key="1">
    <citation type="submission" date="2015-01" db="EMBL/GenBank/DDBJ databases">
        <title>Evolution of Trichinella species and genotypes.</title>
        <authorList>
            <person name="Korhonen P.K."/>
            <person name="Edoardo P."/>
            <person name="Giuseppe L.R."/>
            <person name="Gasser R.B."/>
        </authorList>
    </citation>
    <scope>NUCLEOTIDE SEQUENCE [LARGE SCALE GENOMIC DNA]</scope>
    <source>
        <strain evidence="1">ISS120</strain>
    </source>
</reference>
<dbReference type="Proteomes" id="UP000054653">
    <property type="component" value="Unassembled WGS sequence"/>
</dbReference>